<sequence>MYPIPCLRCNLCDVSLHATIIYPRICRFSSALLPFDPGIHIVHRSSSSNRPFAPETPTSCCFLIWKGEYISRTQFKERSRSSKKKHYCPNMLQILRANLSVKDSLNAEGSIKDPLELLL</sequence>
<protein>
    <submittedName>
        <fullName evidence="1">Uncharacterized protein</fullName>
    </submittedName>
</protein>
<evidence type="ECO:0000313" key="1">
    <source>
        <dbReference type="EMBL" id="KAH7295583.1"/>
    </source>
</evidence>
<gene>
    <name evidence="1" type="ORF">KP509_27G055700</name>
</gene>
<evidence type="ECO:0000313" key="2">
    <source>
        <dbReference type="Proteomes" id="UP000825935"/>
    </source>
</evidence>
<dbReference type="EMBL" id="CM035432">
    <property type="protein sequence ID" value="KAH7295583.1"/>
    <property type="molecule type" value="Genomic_DNA"/>
</dbReference>
<accession>A0A8T2RJ68</accession>
<keyword evidence="2" id="KW-1185">Reference proteome</keyword>
<dbReference type="Proteomes" id="UP000825935">
    <property type="component" value="Chromosome 27"/>
</dbReference>
<organism evidence="1 2">
    <name type="scientific">Ceratopteris richardii</name>
    <name type="common">Triangle waterfern</name>
    <dbReference type="NCBI Taxonomy" id="49495"/>
    <lineage>
        <taxon>Eukaryota</taxon>
        <taxon>Viridiplantae</taxon>
        <taxon>Streptophyta</taxon>
        <taxon>Embryophyta</taxon>
        <taxon>Tracheophyta</taxon>
        <taxon>Polypodiopsida</taxon>
        <taxon>Polypodiidae</taxon>
        <taxon>Polypodiales</taxon>
        <taxon>Pteridineae</taxon>
        <taxon>Pteridaceae</taxon>
        <taxon>Parkerioideae</taxon>
        <taxon>Ceratopteris</taxon>
    </lineage>
</organism>
<dbReference type="AlphaFoldDB" id="A0A8T2RJ68"/>
<comment type="caution">
    <text evidence="1">The sequence shown here is derived from an EMBL/GenBank/DDBJ whole genome shotgun (WGS) entry which is preliminary data.</text>
</comment>
<reference evidence="1 2" key="1">
    <citation type="submission" date="2021-08" db="EMBL/GenBank/DDBJ databases">
        <title>WGS assembly of Ceratopteris richardii.</title>
        <authorList>
            <person name="Marchant D.B."/>
            <person name="Chen G."/>
            <person name="Jenkins J."/>
            <person name="Shu S."/>
            <person name="Leebens-Mack J."/>
            <person name="Grimwood J."/>
            <person name="Schmutz J."/>
            <person name="Soltis P."/>
            <person name="Soltis D."/>
            <person name="Chen Z.-H."/>
        </authorList>
    </citation>
    <scope>NUCLEOTIDE SEQUENCE [LARGE SCALE GENOMIC DNA]</scope>
    <source>
        <strain evidence="1">Whitten #5841</strain>
        <tissue evidence="1">Leaf</tissue>
    </source>
</reference>
<proteinExistence type="predicted"/>
<name>A0A8T2RJ68_CERRI</name>